<evidence type="ECO:0000313" key="3">
    <source>
        <dbReference type="Proteomes" id="UP001162162"/>
    </source>
</evidence>
<feature type="region of interest" description="Disordered" evidence="1">
    <location>
        <begin position="427"/>
        <end position="463"/>
    </location>
</feature>
<dbReference type="AlphaFoldDB" id="A0AAV8YIJ9"/>
<dbReference type="Proteomes" id="UP001162162">
    <property type="component" value="Unassembled WGS sequence"/>
</dbReference>
<reference evidence="2" key="1">
    <citation type="journal article" date="2023" name="Insect Mol. Biol.">
        <title>Genome sequencing provides insights into the evolution of gene families encoding plant cell wall-degrading enzymes in longhorned beetles.</title>
        <authorList>
            <person name="Shin N.R."/>
            <person name="Okamura Y."/>
            <person name="Kirsch R."/>
            <person name="Pauchet Y."/>
        </authorList>
    </citation>
    <scope>NUCLEOTIDE SEQUENCE</scope>
    <source>
        <strain evidence="2">AMC_N1</strain>
    </source>
</reference>
<protein>
    <submittedName>
        <fullName evidence="2">Uncharacterized protein</fullName>
    </submittedName>
</protein>
<keyword evidence="3" id="KW-1185">Reference proteome</keyword>
<gene>
    <name evidence="2" type="ORF">NQ318_021167</name>
</gene>
<comment type="caution">
    <text evidence="2">The sequence shown here is derived from an EMBL/GenBank/DDBJ whole genome shotgun (WGS) entry which is preliminary data.</text>
</comment>
<feature type="compositionally biased region" description="Polar residues" evidence="1">
    <location>
        <begin position="427"/>
        <end position="451"/>
    </location>
</feature>
<evidence type="ECO:0000313" key="2">
    <source>
        <dbReference type="EMBL" id="KAJ8950309.1"/>
    </source>
</evidence>
<accession>A0AAV8YIJ9</accession>
<organism evidence="2 3">
    <name type="scientific">Aromia moschata</name>
    <dbReference type="NCBI Taxonomy" id="1265417"/>
    <lineage>
        <taxon>Eukaryota</taxon>
        <taxon>Metazoa</taxon>
        <taxon>Ecdysozoa</taxon>
        <taxon>Arthropoda</taxon>
        <taxon>Hexapoda</taxon>
        <taxon>Insecta</taxon>
        <taxon>Pterygota</taxon>
        <taxon>Neoptera</taxon>
        <taxon>Endopterygota</taxon>
        <taxon>Coleoptera</taxon>
        <taxon>Polyphaga</taxon>
        <taxon>Cucujiformia</taxon>
        <taxon>Chrysomeloidea</taxon>
        <taxon>Cerambycidae</taxon>
        <taxon>Cerambycinae</taxon>
        <taxon>Callichromatini</taxon>
        <taxon>Aromia</taxon>
    </lineage>
</organism>
<name>A0AAV8YIJ9_9CUCU</name>
<sequence>MIPRVLLERIHIDKNYARSVLANVPGLNDYQMIRPTNVNHIVNVSKSLVADKPRVFPYKVLKPVPRSVHISKELDNPSVPSTTTLTTTTTTVKTTTSQPSTLINILSQQIIRPVTTQSNTVRRQAPLINILSQQIIRPSQSQKTVANTVTTTENQSAVTTEQQIINNQINSTLKTTNAGVKVTSPSTTGQGSTILQFICKSSLPKFQQAFGKTHRNIQSATTTVETTNITVDAKKNITKTVPVNVQPIQGSVIYSRQVPVGQTISLIPPGGTTRQVFRIATSNAEQISLVKDSVIHSKMSALLAAALQARPKTLKGNKLTLVPTLVQNARIVKPVQLQIPPNVVRTTPHTNLSSTTLEQLREFDMVYKQVKERSSSTVPLETTNGPSENQEVTQQRISVTYVNQLQKYTQLSPVVVVSSYNNLQPAASPALSVTSQGSSSPCVTPAPTSTLPKIATKSSKGKL</sequence>
<evidence type="ECO:0000256" key="1">
    <source>
        <dbReference type="SAM" id="MobiDB-lite"/>
    </source>
</evidence>
<proteinExistence type="predicted"/>
<dbReference type="EMBL" id="JAPWTK010000102">
    <property type="protein sequence ID" value="KAJ8950309.1"/>
    <property type="molecule type" value="Genomic_DNA"/>
</dbReference>